<name>A0A6J6ENV7_9ZZZZ</name>
<dbReference type="Gene3D" id="3.10.129.10">
    <property type="entry name" value="Hotdog Thioesterase"/>
    <property type="match status" value="1"/>
</dbReference>
<dbReference type="NCBIfam" id="TIGR00369">
    <property type="entry name" value="unchar_dom_1"/>
    <property type="match status" value="1"/>
</dbReference>
<dbReference type="AlphaFoldDB" id="A0A6J6ENV7"/>
<dbReference type="EMBL" id="CAEZTU010000017">
    <property type="protein sequence ID" value="CAB4576243.1"/>
    <property type="molecule type" value="Genomic_DNA"/>
</dbReference>
<evidence type="ECO:0000313" key="3">
    <source>
        <dbReference type="EMBL" id="CAB4576243.1"/>
    </source>
</evidence>
<dbReference type="InterPro" id="IPR006683">
    <property type="entry name" value="Thioestr_dom"/>
</dbReference>
<dbReference type="InterPro" id="IPR029069">
    <property type="entry name" value="HotDog_dom_sf"/>
</dbReference>
<reference evidence="3" key="1">
    <citation type="submission" date="2020-05" db="EMBL/GenBank/DDBJ databases">
        <authorList>
            <person name="Chiriac C."/>
            <person name="Salcher M."/>
            <person name="Ghai R."/>
            <person name="Kavagutti S V."/>
        </authorList>
    </citation>
    <scope>NUCLEOTIDE SEQUENCE</scope>
</reference>
<proteinExistence type="predicted"/>
<evidence type="ECO:0000256" key="1">
    <source>
        <dbReference type="ARBA" id="ARBA00022801"/>
    </source>
</evidence>
<keyword evidence="1" id="KW-0378">Hydrolase</keyword>
<dbReference type="SUPFAM" id="SSF54637">
    <property type="entry name" value="Thioesterase/thiol ester dehydrase-isomerase"/>
    <property type="match status" value="1"/>
</dbReference>
<dbReference type="PANTHER" id="PTHR43240:SF5">
    <property type="entry name" value="1,4-DIHYDROXY-2-NAPHTHOYL-COA THIOESTERASE 1"/>
    <property type="match status" value="1"/>
</dbReference>
<dbReference type="Pfam" id="PF03061">
    <property type="entry name" value="4HBT"/>
    <property type="match status" value="1"/>
</dbReference>
<dbReference type="PANTHER" id="PTHR43240">
    <property type="entry name" value="1,4-DIHYDROXY-2-NAPHTHOYL-COA THIOESTERASE 1"/>
    <property type="match status" value="1"/>
</dbReference>
<organism evidence="3">
    <name type="scientific">freshwater metagenome</name>
    <dbReference type="NCBI Taxonomy" id="449393"/>
    <lineage>
        <taxon>unclassified sequences</taxon>
        <taxon>metagenomes</taxon>
        <taxon>ecological metagenomes</taxon>
    </lineage>
</organism>
<accession>A0A6J6ENV7</accession>
<dbReference type="InterPro" id="IPR003736">
    <property type="entry name" value="PAAI_dom"/>
</dbReference>
<dbReference type="CDD" id="cd03443">
    <property type="entry name" value="PaaI_thioesterase"/>
    <property type="match status" value="1"/>
</dbReference>
<feature type="domain" description="Thioesterase" evidence="2">
    <location>
        <begin position="68"/>
        <end position="142"/>
    </location>
</feature>
<gene>
    <name evidence="3" type="ORF">UFOPK1740_00581</name>
</gene>
<dbReference type="GO" id="GO:0061522">
    <property type="term" value="F:1,4-dihydroxy-2-naphthoyl-CoA thioesterase activity"/>
    <property type="evidence" value="ECO:0007669"/>
    <property type="project" value="TreeGrafter"/>
</dbReference>
<dbReference type="GO" id="GO:0005829">
    <property type="term" value="C:cytosol"/>
    <property type="evidence" value="ECO:0007669"/>
    <property type="project" value="TreeGrafter"/>
</dbReference>
<sequence length="157" mass="16717">MANNDGAPLNKSRADIKMSELSPEELTKALNEYGLGELAERMGIKLIEVSANKTIGTMPVQGNRQPLGLLNGGANAILAETLGSIAANVAAYPDRVAVGVDINVTHHKGVKDGFVKGIATPLHVGKTTGSYFIEIINDKDERSASARLTVFFKEKNK</sequence>
<evidence type="ECO:0000259" key="2">
    <source>
        <dbReference type="Pfam" id="PF03061"/>
    </source>
</evidence>
<protein>
    <submittedName>
        <fullName evidence="3">Unannotated protein</fullName>
    </submittedName>
</protein>